<protein>
    <submittedName>
        <fullName evidence="6">Ni/Fe hydrogenase subunit alpha</fullName>
    </submittedName>
</protein>
<dbReference type="PANTHER" id="PTHR43600">
    <property type="entry name" value="COENZYME F420 HYDROGENASE, SUBUNIT ALPHA"/>
    <property type="match status" value="1"/>
</dbReference>
<comment type="cofactor">
    <cofactor evidence="1">
        <name>Ni(2+)</name>
        <dbReference type="ChEBI" id="CHEBI:49786"/>
    </cofactor>
</comment>
<name>A0ABY2UFR1_9GAMM</name>
<keyword evidence="4" id="KW-0479">Metal-binding</keyword>
<dbReference type="Proteomes" id="UP000306791">
    <property type="component" value="Unassembled WGS sequence"/>
</dbReference>
<evidence type="ECO:0000313" key="6">
    <source>
        <dbReference type="EMBL" id="TLM76437.1"/>
    </source>
</evidence>
<evidence type="ECO:0000256" key="4">
    <source>
        <dbReference type="ARBA" id="ARBA00022723"/>
    </source>
</evidence>
<keyword evidence="5" id="KW-0560">Oxidoreductase</keyword>
<dbReference type="InterPro" id="IPR001501">
    <property type="entry name" value="Ni-dep_hyd_lsu"/>
</dbReference>
<evidence type="ECO:0000313" key="7">
    <source>
        <dbReference type="Proteomes" id="UP000306791"/>
    </source>
</evidence>
<evidence type="ECO:0000256" key="5">
    <source>
        <dbReference type="ARBA" id="ARBA00023002"/>
    </source>
</evidence>
<dbReference type="InterPro" id="IPR018194">
    <property type="entry name" value="Ni-dep_hyd_lsu_Ni_BS"/>
</dbReference>
<proteinExistence type="inferred from homology"/>
<evidence type="ECO:0000256" key="1">
    <source>
        <dbReference type="ARBA" id="ARBA00001967"/>
    </source>
</evidence>
<dbReference type="RefSeq" id="WP_138236322.1">
    <property type="nucleotide sequence ID" value="NZ_CP185860.1"/>
</dbReference>
<sequence length="454" mass="50748">MTKSKTIKVDYLARVEGEGALYVRYDDAGVHDVKLKIFEPPRFFEGFMRGRDYLEAPDITARICGICPIAYQMSAVHAMEDALGLSLPAELQALRRLIYCGEWIESHTLHIYMLHAPDFLGYTGAVAMAKDHPTLVQDGLNIKKAGNAIVSLLGGREVHPINVRVGGFYRVPTRNELQPLREQLLCARDMAMATVRWAASLPFPKFERAQSEQYEFVALSDAGEYPMNRGSIVSTRGLAIPVREYDQHFREEHIEYSSALHSTLVGRGAYFVGPMARYNLNFDRLSPLVRQLADDVGFAPFCANPFQSIVVRSLEVLYAFDEALRLIDNYRKPDIACVPTAPRAGTGFAATEAPRGLLYHRYSIDDAGKITEAKIVAPTSQNQKTIEDDLRLMLPKFMHLPEKNLQAQCEQAIRNYDPCISCSTHFLQLHLDKAGSGNTAGRIDPGEHNVERGA</sequence>
<dbReference type="EMBL" id="VANI01000014">
    <property type="protein sequence ID" value="TLM76437.1"/>
    <property type="molecule type" value="Genomic_DNA"/>
</dbReference>
<dbReference type="SUPFAM" id="SSF56762">
    <property type="entry name" value="HydB/Nqo4-like"/>
    <property type="match status" value="1"/>
</dbReference>
<keyword evidence="3" id="KW-0533">Nickel</keyword>
<comment type="caution">
    <text evidence="6">The sequence shown here is derived from an EMBL/GenBank/DDBJ whole genome shotgun (WGS) entry which is preliminary data.</text>
</comment>
<dbReference type="PANTHER" id="PTHR43600:SF2">
    <property type="entry name" value="F420-NON-REDUCING HYDROGENASE VHU SUBUNIT A"/>
    <property type="match status" value="1"/>
</dbReference>
<dbReference type="Gene3D" id="1.10.645.10">
    <property type="entry name" value="Cytochrome-c3 Hydrogenase, chain B"/>
    <property type="match status" value="1"/>
</dbReference>
<evidence type="ECO:0000256" key="2">
    <source>
        <dbReference type="ARBA" id="ARBA00009292"/>
    </source>
</evidence>
<keyword evidence="7" id="KW-1185">Reference proteome</keyword>
<gene>
    <name evidence="6" type="ORF">FDY93_13745</name>
</gene>
<reference evidence="6 7" key="1">
    <citation type="submission" date="2019-05" db="EMBL/GenBank/DDBJ databases">
        <title>Microbulbifer harenosus sp. nov., an alginate-degrading bacterium isolated from coastal sand.</title>
        <authorList>
            <person name="Huang H."/>
            <person name="Mo K."/>
            <person name="Bao S."/>
        </authorList>
    </citation>
    <scope>NUCLEOTIDE SEQUENCE [LARGE SCALE GENOMIC DNA]</scope>
    <source>
        <strain evidence="6 7">HB161719</strain>
    </source>
</reference>
<dbReference type="InterPro" id="IPR029014">
    <property type="entry name" value="NiFe-Hase_large"/>
</dbReference>
<dbReference type="Pfam" id="PF00374">
    <property type="entry name" value="NiFeSe_Hases"/>
    <property type="match status" value="2"/>
</dbReference>
<evidence type="ECO:0000256" key="3">
    <source>
        <dbReference type="ARBA" id="ARBA00022596"/>
    </source>
</evidence>
<accession>A0ABY2UFR1</accession>
<dbReference type="PROSITE" id="PS00508">
    <property type="entry name" value="NI_HGENASE_L_2"/>
    <property type="match status" value="1"/>
</dbReference>
<comment type="similarity">
    <text evidence="2">Belongs to the [NiFe]/[NiFeSe] hydrogenase large subunit family.</text>
</comment>
<organism evidence="6 7">
    <name type="scientific">Microbulbifer harenosus</name>
    <dbReference type="NCBI Taxonomy" id="2576840"/>
    <lineage>
        <taxon>Bacteria</taxon>
        <taxon>Pseudomonadati</taxon>
        <taxon>Pseudomonadota</taxon>
        <taxon>Gammaproteobacteria</taxon>
        <taxon>Cellvibrionales</taxon>
        <taxon>Microbulbiferaceae</taxon>
        <taxon>Microbulbifer</taxon>
    </lineage>
</organism>